<keyword evidence="2" id="KW-1133">Transmembrane helix</keyword>
<dbReference type="AlphaFoldDB" id="A0A8T0WGF2"/>
<sequence length="251" mass="27199">MAVPSLPPLRITQSLKPNCQPKAQPVNRTRAEQTHYPVPHPSRIASSEERRRRRRRIASPEGRARSTAAEGDQGAPASTGASSARRARRAASSRWPVVGGKARAAGGRRAASRRAPRRREARAAGGQRLGAAARGASAADTRCRAGQHPAGARRPAASQLELDKLLLRMNNECHRHMRRLLVFFADALPLGILVLRWRLCNHSVFAFLFAGFGCSCGVGSFGLWVERVVLAVLLAVVCVLACVFSLVSVFF</sequence>
<dbReference type="Proteomes" id="UP000823388">
    <property type="component" value="Chromosome 2K"/>
</dbReference>
<accession>A0A8T0WGF2</accession>
<feature type="transmembrane region" description="Helical" evidence="2">
    <location>
        <begin position="230"/>
        <end position="250"/>
    </location>
</feature>
<comment type="caution">
    <text evidence="3">The sequence shown here is derived from an EMBL/GenBank/DDBJ whole genome shotgun (WGS) entry which is preliminary data.</text>
</comment>
<feature type="transmembrane region" description="Helical" evidence="2">
    <location>
        <begin position="204"/>
        <end position="224"/>
    </location>
</feature>
<gene>
    <name evidence="3" type="ORF">PVAP13_2KG348033</name>
</gene>
<proteinExistence type="predicted"/>
<feature type="compositionally biased region" description="Basic residues" evidence="1">
    <location>
        <begin position="110"/>
        <end position="120"/>
    </location>
</feature>
<name>A0A8T0WGF2_PANVG</name>
<protein>
    <submittedName>
        <fullName evidence="3">Uncharacterized protein</fullName>
    </submittedName>
</protein>
<keyword evidence="2" id="KW-0812">Transmembrane</keyword>
<organism evidence="3 4">
    <name type="scientific">Panicum virgatum</name>
    <name type="common">Blackwell switchgrass</name>
    <dbReference type="NCBI Taxonomy" id="38727"/>
    <lineage>
        <taxon>Eukaryota</taxon>
        <taxon>Viridiplantae</taxon>
        <taxon>Streptophyta</taxon>
        <taxon>Embryophyta</taxon>
        <taxon>Tracheophyta</taxon>
        <taxon>Spermatophyta</taxon>
        <taxon>Magnoliopsida</taxon>
        <taxon>Liliopsida</taxon>
        <taxon>Poales</taxon>
        <taxon>Poaceae</taxon>
        <taxon>PACMAD clade</taxon>
        <taxon>Panicoideae</taxon>
        <taxon>Panicodae</taxon>
        <taxon>Paniceae</taxon>
        <taxon>Panicinae</taxon>
        <taxon>Panicum</taxon>
        <taxon>Panicum sect. Hiantes</taxon>
    </lineage>
</organism>
<evidence type="ECO:0000313" key="3">
    <source>
        <dbReference type="EMBL" id="KAG2643723.1"/>
    </source>
</evidence>
<keyword evidence="2" id="KW-0472">Membrane</keyword>
<feature type="compositionally biased region" description="Low complexity" evidence="1">
    <location>
        <begin position="92"/>
        <end position="109"/>
    </location>
</feature>
<feature type="region of interest" description="Disordered" evidence="1">
    <location>
        <begin position="1"/>
        <end position="155"/>
    </location>
</feature>
<dbReference type="EMBL" id="CM029039">
    <property type="protein sequence ID" value="KAG2643723.1"/>
    <property type="molecule type" value="Genomic_DNA"/>
</dbReference>
<evidence type="ECO:0000256" key="1">
    <source>
        <dbReference type="SAM" id="MobiDB-lite"/>
    </source>
</evidence>
<evidence type="ECO:0000256" key="2">
    <source>
        <dbReference type="SAM" id="Phobius"/>
    </source>
</evidence>
<reference evidence="3" key="1">
    <citation type="submission" date="2020-05" db="EMBL/GenBank/DDBJ databases">
        <title>WGS assembly of Panicum virgatum.</title>
        <authorList>
            <person name="Lovell J.T."/>
            <person name="Jenkins J."/>
            <person name="Shu S."/>
            <person name="Juenger T.E."/>
            <person name="Schmutz J."/>
        </authorList>
    </citation>
    <scope>NUCLEOTIDE SEQUENCE</scope>
    <source>
        <strain evidence="3">AP13</strain>
    </source>
</reference>
<keyword evidence="4" id="KW-1185">Reference proteome</keyword>
<evidence type="ECO:0000313" key="4">
    <source>
        <dbReference type="Proteomes" id="UP000823388"/>
    </source>
</evidence>
<feature type="transmembrane region" description="Helical" evidence="2">
    <location>
        <begin position="180"/>
        <end position="197"/>
    </location>
</feature>
<feature type="compositionally biased region" description="Low complexity" evidence="1">
    <location>
        <begin position="123"/>
        <end position="139"/>
    </location>
</feature>